<organism evidence="2 3">
    <name type="scientific">Coniochaeta hoffmannii</name>
    <dbReference type="NCBI Taxonomy" id="91930"/>
    <lineage>
        <taxon>Eukaryota</taxon>
        <taxon>Fungi</taxon>
        <taxon>Dikarya</taxon>
        <taxon>Ascomycota</taxon>
        <taxon>Pezizomycotina</taxon>
        <taxon>Sordariomycetes</taxon>
        <taxon>Sordariomycetidae</taxon>
        <taxon>Coniochaetales</taxon>
        <taxon>Coniochaetaceae</taxon>
        <taxon>Coniochaeta</taxon>
    </lineage>
</organism>
<dbReference type="EMBL" id="JANBVN010000031">
    <property type="protein sequence ID" value="KAJ9160780.1"/>
    <property type="molecule type" value="Genomic_DNA"/>
</dbReference>
<gene>
    <name evidence="2" type="ORF">NKR19_g2944</name>
</gene>
<feature type="region of interest" description="Disordered" evidence="1">
    <location>
        <begin position="1"/>
        <end position="29"/>
    </location>
</feature>
<evidence type="ECO:0000313" key="3">
    <source>
        <dbReference type="Proteomes" id="UP001174691"/>
    </source>
</evidence>
<protein>
    <submittedName>
        <fullName evidence="2">Uncharacterized protein</fullName>
    </submittedName>
</protein>
<feature type="region of interest" description="Disordered" evidence="1">
    <location>
        <begin position="172"/>
        <end position="215"/>
    </location>
</feature>
<keyword evidence="3" id="KW-1185">Reference proteome</keyword>
<proteinExistence type="predicted"/>
<evidence type="ECO:0000256" key="1">
    <source>
        <dbReference type="SAM" id="MobiDB-lite"/>
    </source>
</evidence>
<evidence type="ECO:0000313" key="2">
    <source>
        <dbReference type="EMBL" id="KAJ9160780.1"/>
    </source>
</evidence>
<feature type="compositionally biased region" description="Acidic residues" evidence="1">
    <location>
        <begin position="182"/>
        <end position="207"/>
    </location>
</feature>
<reference evidence="2" key="1">
    <citation type="submission" date="2022-07" db="EMBL/GenBank/DDBJ databases">
        <title>Fungi with potential for degradation of polypropylene.</title>
        <authorList>
            <person name="Gostincar C."/>
        </authorList>
    </citation>
    <scope>NUCLEOTIDE SEQUENCE</scope>
    <source>
        <strain evidence="2">EXF-13287</strain>
    </source>
</reference>
<name>A0AA38S9Q1_9PEZI</name>
<dbReference type="Proteomes" id="UP001174691">
    <property type="component" value="Unassembled WGS sequence"/>
</dbReference>
<accession>A0AA38S9Q1</accession>
<dbReference type="AlphaFoldDB" id="A0AA38S9Q1"/>
<sequence>MASQNNDAAPAQRNHAEEPRQTWTLASLRRPSPLRPDIMHTAFAVVDDQHSDGKHYKRLLDAASGYHHELYDYADHGAHFAHVPVALQWDNGTGSQSYHYYRIEFTADYRPRAATGPYALGAPEPGDWPGHYATRGAARALPRAGEAWIAERIAEQANGWPMLQEGQFVGDGEAVPEQDGHEMDEDDNDGDNKDDDENDDDHDEGGDDNPPHNDRYPQQAIAAAVAYPPLHLPATFVAPRSGGAWAAPEVLLVVYLELHGPHRAALRPRGFPIVQLSLLLLRRFGSNHTQFAIESMRSRLKLGGWLPVLSEQARAFVQRGDPDGLALKTAARGLLNNRAAPGQTDDIWE</sequence>
<comment type="caution">
    <text evidence="2">The sequence shown here is derived from an EMBL/GenBank/DDBJ whole genome shotgun (WGS) entry which is preliminary data.</text>
</comment>